<dbReference type="InterPro" id="IPR011992">
    <property type="entry name" value="EF-hand-dom_pair"/>
</dbReference>
<proteinExistence type="predicted"/>
<evidence type="ECO:0000259" key="1">
    <source>
        <dbReference type="PROSITE" id="PS50222"/>
    </source>
</evidence>
<protein>
    <recommendedName>
        <fullName evidence="1">EF-hand domain-containing protein</fullName>
    </recommendedName>
</protein>
<organism evidence="2">
    <name type="scientific">Dendroctonus ponderosae</name>
    <name type="common">Mountain pine beetle</name>
    <dbReference type="NCBI Taxonomy" id="77166"/>
    <lineage>
        <taxon>Eukaryota</taxon>
        <taxon>Metazoa</taxon>
        <taxon>Ecdysozoa</taxon>
        <taxon>Arthropoda</taxon>
        <taxon>Hexapoda</taxon>
        <taxon>Insecta</taxon>
        <taxon>Pterygota</taxon>
        <taxon>Neoptera</taxon>
        <taxon>Endopterygota</taxon>
        <taxon>Coleoptera</taxon>
        <taxon>Polyphaga</taxon>
        <taxon>Cucujiformia</taxon>
        <taxon>Curculionidae</taxon>
        <taxon>Scolytinae</taxon>
        <taxon>Dendroctonus</taxon>
    </lineage>
</organism>
<evidence type="ECO:0000313" key="3">
    <source>
        <dbReference type="EMBL" id="ERL93334.1"/>
    </source>
</evidence>
<dbReference type="SUPFAM" id="SSF47473">
    <property type="entry name" value="EF-hand"/>
    <property type="match status" value="1"/>
</dbReference>
<dbReference type="PANTHER" id="PTHR46763:SF1">
    <property type="entry name" value="DYNEIN REGULATORY COMPLEX PROTEIN 8"/>
    <property type="match status" value="1"/>
</dbReference>
<accession>N6U4A9</accession>
<dbReference type="Gene3D" id="1.10.238.10">
    <property type="entry name" value="EF-hand"/>
    <property type="match status" value="2"/>
</dbReference>
<dbReference type="GO" id="GO:0005509">
    <property type="term" value="F:calcium ion binding"/>
    <property type="evidence" value="ECO:0007669"/>
    <property type="project" value="InterPro"/>
</dbReference>
<dbReference type="Proteomes" id="UP000030742">
    <property type="component" value="Unassembled WGS sequence"/>
</dbReference>
<dbReference type="PANTHER" id="PTHR46763">
    <property type="entry name" value="DYNEIN REGULATORY COMPLEX PROTEIN 8"/>
    <property type="match status" value="1"/>
</dbReference>
<feature type="non-terminal residue" evidence="2">
    <location>
        <position position="1"/>
    </location>
</feature>
<dbReference type="InterPro" id="IPR002048">
    <property type="entry name" value="EF_hand_dom"/>
</dbReference>
<dbReference type="OrthoDB" id="10260307at2759"/>
<feature type="domain" description="EF-hand" evidence="1">
    <location>
        <begin position="16"/>
        <end position="51"/>
    </location>
</feature>
<dbReference type="HOGENOM" id="CLU_061288_19_3_1"/>
<evidence type="ECO:0000313" key="2">
    <source>
        <dbReference type="EMBL" id="ENN73427.1"/>
    </source>
</evidence>
<name>N6U4A9_DENPD</name>
<dbReference type="OMA" id="MTKEGEP"/>
<reference evidence="2 4" key="1">
    <citation type="journal article" date="2013" name="Genome Biol.">
        <title>Draft genome of the mountain pine beetle, Dendroctonus ponderosae Hopkins, a major forest pest.</title>
        <authorList>
            <person name="Keeling C.I."/>
            <person name="Yuen M.M."/>
            <person name="Liao N.Y."/>
            <person name="Docking T.R."/>
            <person name="Chan S.K."/>
            <person name="Taylor G.A."/>
            <person name="Palmquist D.L."/>
            <person name="Jackman S.D."/>
            <person name="Nguyen A."/>
            <person name="Li M."/>
            <person name="Henderson H."/>
            <person name="Janes J.K."/>
            <person name="Zhao Y."/>
            <person name="Pandoh P."/>
            <person name="Moore R."/>
            <person name="Sperling F.A."/>
            <person name="Huber D.P."/>
            <person name="Birol I."/>
            <person name="Jones S.J."/>
            <person name="Bohlmann J."/>
        </authorList>
    </citation>
    <scope>NUCLEOTIDE SEQUENCE</scope>
</reference>
<dbReference type="FunFam" id="1.10.238.10:FF:000001">
    <property type="entry name" value="Calmodulin 1"/>
    <property type="match status" value="1"/>
</dbReference>
<gene>
    <name evidence="3" type="ORF">D910_10627</name>
    <name evidence="2" type="ORF">YQE_09989</name>
</gene>
<dbReference type="AlphaFoldDB" id="N6U4A9"/>
<dbReference type="EMBL" id="KB632353">
    <property type="protein sequence ID" value="ERL93334.1"/>
    <property type="molecule type" value="Genomic_DNA"/>
</dbReference>
<dbReference type="PROSITE" id="PS50222">
    <property type="entry name" value="EF_HAND_2"/>
    <property type="match status" value="1"/>
</dbReference>
<evidence type="ECO:0000313" key="4">
    <source>
        <dbReference type="Proteomes" id="UP000030742"/>
    </source>
</evidence>
<dbReference type="STRING" id="77166.N6U4A9"/>
<sequence>MDDEEQDEIPVPINNDLERRIADAFEVFDHAGNKTVDVREIGTIIRGLGCCPTEAEVQEITVGVEDPETPGSVHLSKFLPYVSQLITEHRQVYALPGCKGLTNLLYEPASPETLLEAFRTLDPEQHGFLNKEYISTLMTQDGEPFNQDELDEMLEIAIDPQTQTIPYEYYINQLMHEPAGEAYIYNLADRVEAEKPPPPPPPRRMSEYLRLAEDVL</sequence>
<dbReference type="EMBL" id="KB741165">
    <property type="protein sequence ID" value="ENN73427.1"/>
    <property type="molecule type" value="Genomic_DNA"/>
</dbReference>